<sequence length="804" mass="89513">MVDTFPSIKFGLMVGIGGGIPPVIRLGDVVISSPTTEYPGVVQWDFGKAREGGEFERTGALSPPPRALLTALTSLQTDHGMKGSKIPEYLDELKDKWPKLASRYTKSDSLKDILFASDNPHRSQGRWQIIFSMVWEMAVALVAFVIFLSGWWAVAPTERVDREQDSGAGSDGDEEEKDCRFCDMAKVIKRKPRDMRVHYGLVASGNQVIKDATFRDKLNKDLGGQVLCVEMEAAGLMKNFPCIIIRGICDYADSHKNDDWHEHAAAVAAACAKELLEYVQPIDVNGERTAKDIVLGEVQEVKQTLGKVYEHVQDGFARTQSGLQNLLTERELQILEWLTPVDYGPQQSDYLKKRQPGTGQWLLDSTTFKRFLLARLHFESLIGARSPKAIRDALKNMSTGPEAYEDAYKDAMKRIEGQKSSQQELAKQVLSWITCAKRPLKTLELQHALAVEVGEPKLDQEHISQTEDMVTIEFLECEAKVEGSIQALMAVKQHPWHSNYSQEVPRRMTGLHLAAYFGQTEAANKLLTREHGLDSKDSYGRTPLTYAAGKGQKAVVELLIDKGADLESKDKKEDRTPLSWAAFNGHDTVVKALHHNGADLESKDKKHRRTPLSWAAFRGHHVVVKALHEKGADLKSKDNTGRTPLWWAVANGDENIIELLLENGAELGFKEEEDGRGALLWAAMNGHQAVIELVLEDSADLESQDKERNNEQLLIAAKKGCSVLVKLLLEEGADIEARNENGDTLLSYAAATGNDDMVQLLLENSADIESKDKNGWTPLSIVTIGNHIDTLQYSYCLREVLVLR</sequence>
<dbReference type="SMART" id="SM00248">
    <property type="entry name" value="ANK"/>
    <property type="match status" value="8"/>
</dbReference>
<keyword evidence="2" id="KW-0472">Membrane</keyword>
<dbReference type="SUPFAM" id="SSF48403">
    <property type="entry name" value="Ankyrin repeat"/>
    <property type="match status" value="1"/>
</dbReference>
<feature type="repeat" description="ANK" evidence="1">
    <location>
        <begin position="640"/>
        <end position="672"/>
    </location>
</feature>
<dbReference type="PROSITE" id="PS50297">
    <property type="entry name" value="ANK_REP_REGION"/>
    <property type="match status" value="7"/>
</dbReference>
<dbReference type="GO" id="GO:0009116">
    <property type="term" value="P:nucleoside metabolic process"/>
    <property type="evidence" value="ECO:0007669"/>
    <property type="project" value="InterPro"/>
</dbReference>
<dbReference type="InterPro" id="IPR054471">
    <property type="entry name" value="GPIID_WHD"/>
</dbReference>
<dbReference type="OrthoDB" id="448455at2759"/>
<protein>
    <recommendedName>
        <fullName evidence="7">Nucleoside phosphorylase domain-containing protein</fullName>
    </recommendedName>
</protein>
<dbReference type="InterPro" id="IPR002110">
    <property type="entry name" value="Ankyrin_rpt"/>
</dbReference>
<evidence type="ECO:0000313" key="5">
    <source>
        <dbReference type="EMBL" id="KAF7546388.1"/>
    </source>
</evidence>
<evidence type="ECO:0000313" key="6">
    <source>
        <dbReference type="Proteomes" id="UP000722485"/>
    </source>
</evidence>
<dbReference type="EMBL" id="JAANBB010000215">
    <property type="protein sequence ID" value="KAF7546388.1"/>
    <property type="molecule type" value="Genomic_DNA"/>
</dbReference>
<dbReference type="InterPro" id="IPR053137">
    <property type="entry name" value="NLR-like"/>
</dbReference>
<evidence type="ECO:0000256" key="2">
    <source>
        <dbReference type="SAM" id="Phobius"/>
    </source>
</evidence>
<dbReference type="PRINTS" id="PR01415">
    <property type="entry name" value="ANKYRIN"/>
</dbReference>
<dbReference type="InterPro" id="IPR000845">
    <property type="entry name" value="Nucleoside_phosphorylase_d"/>
</dbReference>
<dbReference type="Proteomes" id="UP000722485">
    <property type="component" value="Unassembled WGS sequence"/>
</dbReference>
<gene>
    <name evidence="5" type="ORF">G7Z17_g8463</name>
</gene>
<dbReference type="Pfam" id="PF12796">
    <property type="entry name" value="Ank_2"/>
    <property type="match status" value="3"/>
</dbReference>
<feature type="domain" description="Nucleoside phosphorylase" evidence="3">
    <location>
        <begin position="192"/>
        <end position="277"/>
    </location>
</feature>
<feature type="repeat" description="ANK" evidence="1">
    <location>
        <begin position="573"/>
        <end position="605"/>
    </location>
</feature>
<keyword evidence="1" id="KW-0040">ANK repeat</keyword>
<dbReference type="AlphaFoldDB" id="A0A9P5H8J0"/>
<feature type="repeat" description="ANK" evidence="1">
    <location>
        <begin position="708"/>
        <end position="740"/>
    </location>
</feature>
<evidence type="ECO:0000259" key="3">
    <source>
        <dbReference type="Pfam" id="PF01048"/>
    </source>
</evidence>
<feature type="repeat" description="ANK" evidence="1">
    <location>
        <begin position="539"/>
        <end position="571"/>
    </location>
</feature>
<name>A0A9P5H8J0_9HYPO</name>
<feature type="domain" description="GPI inositol-deacylase winged helix" evidence="4">
    <location>
        <begin position="420"/>
        <end position="456"/>
    </location>
</feature>
<accession>A0A9P5H8J0</accession>
<dbReference type="Gene3D" id="1.25.40.20">
    <property type="entry name" value="Ankyrin repeat-containing domain"/>
    <property type="match status" value="3"/>
</dbReference>
<dbReference type="PANTHER" id="PTHR46082:SF11">
    <property type="entry name" value="AAA+ ATPASE DOMAIN-CONTAINING PROTEIN-RELATED"/>
    <property type="match status" value="1"/>
</dbReference>
<feature type="transmembrane region" description="Helical" evidence="2">
    <location>
        <begin position="129"/>
        <end position="154"/>
    </location>
</feature>
<dbReference type="InterPro" id="IPR035994">
    <property type="entry name" value="Nucleoside_phosphorylase_sf"/>
</dbReference>
<keyword evidence="6" id="KW-1185">Reference proteome</keyword>
<dbReference type="InterPro" id="IPR036770">
    <property type="entry name" value="Ankyrin_rpt-contain_sf"/>
</dbReference>
<comment type="caution">
    <text evidence="5">The sequence shown here is derived from an EMBL/GenBank/DDBJ whole genome shotgun (WGS) entry which is preliminary data.</text>
</comment>
<evidence type="ECO:0000256" key="1">
    <source>
        <dbReference type="PROSITE-ProRule" id="PRU00023"/>
    </source>
</evidence>
<dbReference type="Gene3D" id="3.40.50.1580">
    <property type="entry name" value="Nucleoside phosphorylase domain"/>
    <property type="match status" value="1"/>
</dbReference>
<feature type="repeat" description="ANK" evidence="1">
    <location>
        <begin position="607"/>
        <end position="639"/>
    </location>
</feature>
<dbReference type="PANTHER" id="PTHR46082">
    <property type="entry name" value="ATP/GTP-BINDING PROTEIN-RELATED"/>
    <property type="match status" value="1"/>
</dbReference>
<keyword evidence="2" id="KW-0812">Transmembrane</keyword>
<dbReference type="Pfam" id="PF22939">
    <property type="entry name" value="WHD_GPIID"/>
    <property type="match status" value="1"/>
</dbReference>
<dbReference type="Pfam" id="PF00023">
    <property type="entry name" value="Ank"/>
    <property type="match status" value="1"/>
</dbReference>
<evidence type="ECO:0000259" key="4">
    <source>
        <dbReference type="Pfam" id="PF22939"/>
    </source>
</evidence>
<reference evidence="5" key="1">
    <citation type="submission" date="2020-03" db="EMBL/GenBank/DDBJ databases">
        <title>Draft Genome Sequence of Cylindrodendrum hubeiense.</title>
        <authorList>
            <person name="Buettner E."/>
            <person name="Kellner H."/>
        </authorList>
    </citation>
    <scope>NUCLEOTIDE SEQUENCE</scope>
    <source>
        <strain evidence="5">IHI 201604</strain>
    </source>
</reference>
<dbReference type="PROSITE" id="PS50088">
    <property type="entry name" value="ANK_REPEAT"/>
    <property type="match status" value="7"/>
</dbReference>
<keyword evidence="2" id="KW-1133">Transmembrane helix</keyword>
<dbReference type="SUPFAM" id="SSF53167">
    <property type="entry name" value="Purine and uridine phosphorylases"/>
    <property type="match status" value="1"/>
</dbReference>
<proteinExistence type="predicted"/>
<feature type="repeat" description="ANK" evidence="1">
    <location>
        <begin position="741"/>
        <end position="773"/>
    </location>
</feature>
<feature type="repeat" description="ANK" evidence="1">
    <location>
        <begin position="674"/>
        <end position="706"/>
    </location>
</feature>
<evidence type="ECO:0008006" key="7">
    <source>
        <dbReference type="Google" id="ProtNLM"/>
    </source>
</evidence>
<dbReference type="Pfam" id="PF01048">
    <property type="entry name" value="PNP_UDP_1"/>
    <property type="match status" value="1"/>
</dbReference>
<organism evidence="5 6">
    <name type="scientific">Cylindrodendrum hubeiense</name>
    <dbReference type="NCBI Taxonomy" id="595255"/>
    <lineage>
        <taxon>Eukaryota</taxon>
        <taxon>Fungi</taxon>
        <taxon>Dikarya</taxon>
        <taxon>Ascomycota</taxon>
        <taxon>Pezizomycotina</taxon>
        <taxon>Sordariomycetes</taxon>
        <taxon>Hypocreomycetidae</taxon>
        <taxon>Hypocreales</taxon>
        <taxon>Nectriaceae</taxon>
        <taxon>Cylindrodendrum</taxon>
    </lineage>
</organism>
<dbReference type="GO" id="GO:0003824">
    <property type="term" value="F:catalytic activity"/>
    <property type="evidence" value="ECO:0007669"/>
    <property type="project" value="InterPro"/>
</dbReference>